<accession>A0AAV3F765</accession>
<feature type="transmembrane region" description="Helical" evidence="1">
    <location>
        <begin position="73"/>
        <end position="93"/>
    </location>
</feature>
<protein>
    <submittedName>
        <fullName evidence="2">Uncharacterized protein</fullName>
    </submittedName>
</protein>
<keyword evidence="1" id="KW-1133">Transmembrane helix</keyword>
<dbReference type="EMBL" id="AGEE01000007">
    <property type="protein sequence ID" value="EHO14171.1"/>
    <property type="molecule type" value="Genomic_DNA"/>
</dbReference>
<dbReference type="AlphaFoldDB" id="A0AAV3F765"/>
<gene>
    <name evidence="2" type="ORF">HMPREF9715_00842</name>
</gene>
<organism evidence="2 3">
    <name type="scientific">Myroides odoratimimus CIP 101113</name>
    <dbReference type="NCBI Taxonomy" id="883154"/>
    <lineage>
        <taxon>Bacteria</taxon>
        <taxon>Pseudomonadati</taxon>
        <taxon>Bacteroidota</taxon>
        <taxon>Flavobacteriia</taxon>
        <taxon>Flavobacteriales</taxon>
        <taxon>Flavobacteriaceae</taxon>
        <taxon>Myroides</taxon>
    </lineage>
</organism>
<reference evidence="2 3" key="1">
    <citation type="submission" date="2011-11" db="EMBL/GenBank/DDBJ databases">
        <title>The Genome Sequence of Myroides odoratimimus CIP 101113.</title>
        <authorList>
            <person name="Earl A."/>
            <person name="Ward D."/>
            <person name="Feldgarden M."/>
            <person name="Gevers D."/>
            <person name="Huys G."/>
            <person name="Young S.K."/>
            <person name="Zeng Q."/>
            <person name="Gargeya S."/>
            <person name="Fitzgerald M."/>
            <person name="Haas B."/>
            <person name="Abouelleil A."/>
            <person name="Alvarado L."/>
            <person name="Arachchi H.M."/>
            <person name="Berlin A."/>
            <person name="Brown A."/>
            <person name="Chapman S.B."/>
            <person name="Chen Z."/>
            <person name="Dunbar C."/>
            <person name="Freedman E."/>
            <person name="Gearin G."/>
            <person name="Goldberg J."/>
            <person name="Griggs A."/>
            <person name="Gujja S."/>
            <person name="Heiman D."/>
            <person name="Howarth C."/>
            <person name="Larson L."/>
            <person name="Lui A."/>
            <person name="MacDonald P.J.P."/>
            <person name="Montmayeur A."/>
            <person name="Murphy C."/>
            <person name="Neiman D."/>
            <person name="Pearson M."/>
            <person name="Priest M."/>
            <person name="Roberts A."/>
            <person name="Saif S."/>
            <person name="Shea T."/>
            <person name="Shenoy N."/>
            <person name="Sisk P."/>
            <person name="Stolte C."/>
            <person name="Sykes S."/>
            <person name="Wortman J."/>
            <person name="Nusbaum C."/>
            <person name="Birren B."/>
        </authorList>
    </citation>
    <scope>NUCLEOTIDE SEQUENCE [LARGE SCALE GENOMIC DNA]</scope>
    <source>
        <strain evidence="2 3">CIP 101113</strain>
    </source>
</reference>
<sequence length="124" mass="14248">MKDLKYFLGYTVVMYLLLIAIGGLTLLLVLALSIVAVFFGLFILLAGVLVLSKLNKRYVKHIKKSNYLYKINYLIIAFIVPVFLVFFLCILFETPNPRVIILPLLTFLVNNSISVIRHARHIYE</sequence>
<keyword evidence="1" id="KW-0472">Membrane</keyword>
<comment type="caution">
    <text evidence="2">The sequence shown here is derived from an EMBL/GenBank/DDBJ whole genome shotgun (WGS) entry which is preliminary data.</text>
</comment>
<dbReference type="RefSeq" id="WP_006262911.1">
    <property type="nucleotide sequence ID" value="NZ_JH590837.1"/>
</dbReference>
<evidence type="ECO:0000313" key="3">
    <source>
        <dbReference type="Proteomes" id="UP000004834"/>
    </source>
</evidence>
<feature type="transmembrane region" description="Helical" evidence="1">
    <location>
        <begin position="34"/>
        <end position="52"/>
    </location>
</feature>
<keyword evidence="1" id="KW-0812">Transmembrane</keyword>
<feature type="transmembrane region" description="Helical" evidence="1">
    <location>
        <begin position="7"/>
        <end position="28"/>
    </location>
</feature>
<evidence type="ECO:0000313" key="2">
    <source>
        <dbReference type="EMBL" id="EHO14171.1"/>
    </source>
</evidence>
<dbReference type="Proteomes" id="UP000004834">
    <property type="component" value="Unassembled WGS sequence"/>
</dbReference>
<feature type="transmembrane region" description="Helical" evidence="1">
    <location>
        <begin position="99"/>
        <end position="116"/>
    </location>
</feature>
<name>A0AAV3F765_9FLAO</name>
<evidence type="ECO:0000256" key="1">
    <source>
        <dbReference type="SAM" id="Phobius"/>
    </source>
</evidence>
<proteinExistence type="predicted"/>